<dbReference type="SMART" id="SM00332">
    <property type="entry name" value="PP2Cc"/>
    <property type="match status" value="1"/>
</dbReference>
<dbReference type="SUPFAM" id="SSF81606">
    <property type="entry name" value="PP2C-like"/>
    <property type="match status" value="1"/>
</dbReference>
<evidence type="ECO:0000259" key="3">
    <source>
        <dbReference type="PROSITE" id="PS51746"/>
    </source>
</evidence>
<dbReference type="OrthoDB" id="10264738at2759"/>
<reference evidence="4 5" key="1">
    <citation type="submission" date="2016-11" db="EMBL/GenBank/DDBJ databases">
        <title>The macronuclear genome of Stentor coeruleus: a giant cell with tiny introns.</title>
        <authorList>
            <person name="Slabodnick M."/>
            <person name="Ruby J.G."/>
            <person name="Reiff S.B."/>
            <person name="Swart E.C."/>
            <person name="Gosai S."/>
            <person name="Prabakaran S."/>
            <person name="Witkowska E."/>
            <person name="Larue G.E."/>
            <person name="Fisher S."/>
            <person name="Freeman R.M."/>
            <person name="Gunawardena J."/>
            <person name="Chu W."/>
            <person name="Stover N.A."/>
            <person name="Gregory B.D."/>
            <person name="Nowacki M."/>
            <person name="Derisi J."/>
            <person name="Roy S.W."/>
            <person name="Marshall W.F."/>
            <person name="Sood P."/>
        </authorList>
    </citation>
    <scope>NUCLEOTIDE SEQUENCE [LARGE SCALE GENOMIC DNA]</scope>
    <source>
        <strain evidence="4">WM001</strain>
    </source>
</reference>
<dbReference type="EMBL" id="MPUH01002432">
    <property type="protein sequence ID" value="OMJ65126.1"/>
    <property type="molecule type" value="Genomic_DNA"/>
</dbReference>
<gene>
    <name evidence="4" type="ORF">SteCoe_39170</name>
</gene>
<dbReference type="AlphaFoldDB" id="A0A1R2AKU7"/>
<dbReference type="PANTHER" id="PTHR47992">
    <property type="entry name" value="PROTEIN PHOSPHATASE"/>
    <property type="match status" value="1"/>
</dbReference>
<dbReference type="GO" id="GO:0016020">
    <property type="term" value="C:membrane"/>
    <property type="evidence" value="ECO:0007669"/>
    <property type="project" value="UniProtKB-SubCell"/>
</dbReference>
<dbReference type="CDD" id="cd00143">
    <property type="entry name" value="PP2Cc"/>
    <property type="match status" value="1"/>
</dbReference>
<comment type="caution">
    <text evidence="4">The sequence shown here is derived from an EMBL/GenBank/DDBJ whole genome shotgun (WGS) entry which is preliminary data.</text>
</comment>
<keyword evidence="2" id="KW-0472">Membrane</keyword>
<dbReference type="InterPro" id="IPR036457">
    <property type="entry name" value="PPM-type-like_dom_sf"/>
</dbReference>
<dbReference type="InterPro" id="IPR015655">
    <property type="entry name" value="PP2C"/>
</dbReference>
<comment type="subcellular location">
    <subcellularLocation>
        <location evidence="1">Membrane</location>
    </subcellularLocation>
</comment>
<dbReference type="GO" id="GO:0004722">
    <property type="term" value="F:protein serine/threonine phosphatase activity"/>
    <property type="evidence" value="ECO:0007669"/>
    <property type="project" value="InterPro"/>
</dbReference>
<evidence type="ECO:0000256" key="2">
    <source>
        <dbReference type="ARBA" id="ARBA00023136"/>
    </source>
</evidence>
<dbReference type="Gene3D" id="3.60.40.10">
    <property type="entry name" value="PPM-type phosphatase domain"/>
    <property type="match status" value="1"/>
</dbReference>
<evidence type="ECO:0000313" key="5">
    <source>
        <dbReference type="Proteomes" id="UP000187209"/>
    </source>
</evidence>
<protein>
    <recommendedName>
        <fullName evidence="3">PPM-type phosphatase domain-containing protein</fullName>
    </recommendedName>
</protein>
<evidence type="ECO:0000256" key="1">
    <source>
        <dbReference type="ARBA" id="ARBA00004370"/>
    </source>
</evidence>
<sequence>MHLGFSNPETSRRISSYAVLPSNLTTRKLFNEVNYLKNSVSKPILAHSRYRSTGDWGTDSLLSQPINELLQNKPNILPPLDHSRSPSIKKTLASLITPEKIINCVTRCSYKTKTGSVNGNLKPENQDSFIIKANILGTKGIYLFAVCDGHGPEGHRVSRFIKEHFGDLVEKNLINYSPLHVLEQAINKLYEKLMDSDIDLSYSGSTLVSVLVYGDLVVCANVGDSRAIIANKKSSWSFKILSHDHKPENETEASRILNAGGRIKAMLGPDLRIWLADRDAPGLSITRSIGDLACRSIGLISKPEIIYKRLIPIDQLLILASDGIWKLIDNQETVEFIGKLRKEGKSEKCCEKLVNEAIERWREKYKSIDDITVIVVFLHVK</sequence>
<keyword evidence="5" id="KW-1185">Reference proteome</keyword>
<proteinExistence type="predicted"/>
<dbReference type="Pfam" id="PF00481">
    <property type="entry name" value="PP2C"/>
    <property type="match status" value="1"/>
</dbReference>
<feature type="domain" description="PPM-type phosphatase" evidence="3">
    <location>
        <begin position="107"/>
        <end position="378"/>
    </location>
</feature>
<dbReference type="PROSITE" id="PS51746">
    <property type="entry name" value="PPM_2"/>
    <property type="match status" value="1"/>
</dbReference>
<accession>A0A1R2AKU7</accession>
<name>A0A1R2AKU7_9CILI</name>
<organism evidence="4 5">
    <name type="scientific">Stentor coeruleus</name>
    <dbReference type="NCBI Taxonomy" id="5963"/>
    <lineage>
        <taxon>Eukaryota</taxon>
        <taxon>Sar</taxon>
        <taxon>Alveolata</taxon>
        <taxon>Ciliophora</taxon>
        <taxon>Postciliodesmatophora</taxon>
        <taxon>Heterotrichea</taxon>
        <taxon>Heterotrichida</taxon>
        <taxon>Stentoridae</taxon>
        <taxon>Stentor</taxon>
    </lineage>
</organism>
<dbReference type="InterPro" id="IPR001932">
    <property type="entry name" value="PPM-type_phosphatase-like_dom"/>
</dbReference>
<evidence type="ECO:0000313" key="4">
    <source>
        <dbReference type="EMBL" id="OMJ65126.1"/>
    </source>
</evidence>
<dbReference type="Proteomes" id="UP000187209">
    <property type="component" value="Unassembled WGS sequence"/>
</dbReference>
<dbReference type="SMART" id="SM00331">
    <property type="entry name" value="PP2C_SIG"/>
    <property type="match status" value="1"/>
</dbReference>